<dbReference type="EMBL" id="DVNG01000081">
    <property type="protein sequence ID" value="HIU50427.1"/>
    <property type="molecule type" value="Genomic_DNA"/>
</dbReference>
<evidence type="ECO:0000259" key="2">
    <source>
        <dbReference type="Pfam" id="PF24722"/>
    </source>
</evidence>
<evidence type="ECO:0000313" key="3">
    <source>
        <dbReference type="EMBL" id="HIU50427.1"/>
    </source>
</evidence>
<protein>
    <recommendedName>
        <fullName evidence="2">DUF7674 domain-containing protein</fullName>
    </recommendedName>
</protein>
<feature type="domain" description="DUF7674" evidence="2">
    <location>
        <begin position="134"/>
        <end position="235"/>
    </location>
</feature>
<dbReference type="Proteomes" id="UP000824118">
    <property type="component" value="Unassembled WGS sequence"/>
</dbReference>
<name>A0A9D1LYN7_9FIRM</name>
<evidence type="ECO:0000313" key="4">
    <source>
        <dbReference type="Proteomes" id="UP000824118"/>
    </source>
</evidence>
<reference evidence="3" key="1">
    <citation type="submission" date="2020-10" db="EMBL/GenBank/DDBJ databases">
        <authorList>
            <person name="Gilroy R."/>
        </authorList>
    </citation>
    <scope>NUCLEOTIDE SEQUENCE</scope>
    <source>
        <strain evidence="3">ChiGjej1B1-1684</strain>
    </source>
</reference>
<comment type="caution">
    <text evidence="3">The sequence shown here is derived from an EMBL/GenBank/DDBJ whole genome shotgun (WGS) entry which is preliminary data.</text>
</comment>
<gene>
    <name evidence="3" type="ORF">IAD22_05390</name>
</gene>
<feature type="region of interest" description="Disordered" evidence="1">
    <location>
        <begin position="232"/>
        <end position="264"/>
    </location>
</feature>
<feature type="compositionally biased region" description="Basic residues" evidence="1">
    <location>
        <begin position="237"/>
        <end position="254"/>
    </location>
</feature>
<organism evidence="3 4">
    <name type="scientific">Candidatus Limousia pullorum</name>
    <dbReference type="NCBI Taxonomy" id="2840860"/>
    <lineage>
        <taxon>Bacteria</taxon>
        <taxon>Bacillati</taxon>
        <taxon>Bacillota</taxon>
        <taxon>Clostridia</taxon>
        <taxon>Eubacteriales</taxon>
        <taxon>Oscillospiraceae</taxon>
        <taxon>Oscillospiraceae incertae sedis</taxon>
        <taxon>Candidatus Limousia</taxon>
    </lineage>
</organism>
<sequence length="264" mass="29964">MVKLETAFESISNKLQKVLEGQGFKKQKIAASTSEEMAALFTGEGVAYSVVYFTDKKHMVLRSCAMTDEGPDNKWRVLATWMFDPETDTMKEADSIANDFVEMVTASKVVKRVAQTKRKKSEDEGNADPKFFAKRLVGLFPELREEIKEEENSYYPFRGVTFTEEKILPKINRLLETGTKQEITKLVSILSTQYGNGNADTRSIITIVILNAIDDKYRETLEETMSDNLKKSWGGARHYKGKNVKPEKVKKKKKGSDEGYTLND</sequence>
<dbReference type="AlphaFoldDB" id="A0A9D1LYN7"/>
<accession>A0A9D1LYN7</accession>
<evidence type="ECO:0000256" key="1">
    <source>
        <dbReference type="SAM" id="MobiDB-lite"/>
    </source>
</evidence>
<reference evidence="3" key="2">
    <citation type="journal article" date="2021" name="PeerJ">
        <title>Extensive microbial diversity within the chicken gut microbiome revealed by metagenomics and culture.</title>
        <authorList>
            <person name="Gilroy R."/>
            <person name="Ravi A."/>
            <person name="Getino M."/>
            <person name="Pursley I."/>
            <person name="Horton D.L."/>
            <person name="Alikhan N.F."/>
            <person name="Baker D."/>
            <person name="Gharbi K."/>
            <person name="Hall N."/>
            <person name="Watson M."/>
            <person name="Adriaenssens E.M."/>
            <person name="Foster-Nyarko E."/>
            <person name="Jarju S."/>
            <person name="Secka A."/>
            <person name="Antonio M."/>
            <person name="Oren A."/>
            <person name="Chaudhuri R.R."/>
            <person name="La Ragione R."/>
            <person name="Hildebrand F."/>
            <person name="Pallen M.J."/>
        </authorList>
    </citation>
    <scope>NUCLEOTIDE SEQUENCE</scope>
    <source>
        <strain evidence="3">ChiGjej1B1-1684</strain>
    </source>
</reference>
<proteinExistence type="predicted"/>
<dbReference type="Pfam" id="PF24722">
    <property type="entry name" value="DUF7674"/>
    <property type="match status" value="1"/>
</dbReference>
<dbReference type="InterPro" id="IPR056091">
    <property type="entry name" value="DUF7674"/>
</dbReference>